<gene>
    <name evidence="3" type="ORF">DVH24_037906</name>
</gene>
<proteinExistence type="predicted"/>
<evidence type="ECO:0000313" key="3">
    <source>
        <dbReference type="EMBL" id="RXI00358.1"/>
    </source>
</evidence>
<dbReference type="GO" id="GO:0005682">
    <property type="term" value="C:U5 snRNP"/>
    <property type="evidence" value="ECO:0007669"/>
    <property type="project" value="InterPro"/>
</dbReference>
<organism evidence="3 4">
    <name type="scientific">Malus domestica</name>
    <name type="common">Apple</name>
    <name type="synonym">Pyrus malus</name>
    <dbReference type="NCBI Taxonomy" id="3750"/>
    <lineage>
        <taxon>Eukaryota</taxon>
        <taxon>Viridiplantae</taxon>
        <taxon>Streptophyta</taxon>
        <taxon>Embryophyta</taxon>
        <taxon>Tracheophyta</taxon>
        <taxon>Spermatophyta</taxon>
        <taxon>Magnoliopsida</taxon>
        <taxon>eudicotyledons</taxon>
        <taxon>Gunneridae</taxon>
        <taxon>Pentapetalae</taxon>
        <taxon>rosids</taxon>
        <taxon>fabids</taxon>
        <taxon>Rosales</taxon>
        <taxon>Rosaceae</taxon>
        <taxon>Amygdaloideae</taxon>
        <taxon>Maleae</taxon>
        <taxon>Malus</taxon>
    </lineage>
</organism>
<evidence type="ECO:0000259" key="2">
    <source>
        <dbReference type="Pfam" id="PF17780"/>
    </source>
</evidence>
<dbReference type="PANTHER" id="PTHR13138">
    <property type="entry name" value="PROTEIN LIN1"/>
    <property type="match status" value="1"/>
</dbReference>
<dbReference type="Proteomes" id="UP000290289">
    <property type="component" value="Chromosome 5"/>
</dbReference>
<feature type="region of interest" description="Disordered" evidence="1">
    <location>
        <begin position="1"/>
        <end position="70"/>
    </location>
</feature>
<feature type="compositionally biased region" description="Low complexity" evidence="1">
    <location>
        <begin position="45"/>
        <end position="62"/>
    </location>
</feature>
<sequence>MEGNRNLKRPFFEDDSSGKPPAQKRVRFPKGKKARPEDETALKSIPAEAIGPTPAAAATDPRAAAKERAKRRSQITTELFTEDAAGVVSDVSAAEVTYKDYEDFVEDGIRIEPFNLNKEREEGYFDANGNFVEYANKNEVKDAWLDSIEVATKYAGKDVVVTKDYDDVQDLSSDDIGKIKRRIADVLEPGETVLHALRRLKGTPKNKKEKMSAETKIVFDQLTEDAMNLMDNDVYHEKKEIFEREAEGYESLARARREPTSISAYQERSVLGMEWESSSDVTNPGAPSSILPETAVATSSSNATTVEISSNGDDAFDMFAEDDEHAIAKPSEGSNVISGPNSYCVSSPSSNNLNNYSENGVLQNDYVFDESSGYYYSSSLGYYYDPSTGLYCSASSGLWYSFNEETGIYDEIHQTTTTITICMHPPIAAI</sequence>
<dbReference type="EMBL" id="RDQH01000331">
    <property type="protein sequence ID" value="RXI00358.1"/>
    <property type="molecule type" value="Genomic_DNA"/>
</dbReference>
<feature type="domain" description="OCRE" evidence="2">
    <location>
        <begin position="363"/>
        <end position="411"/>
    </location>
</feature>
<dbReference type="AlphaFoldDB" id="A0A498JZC1"/>
<comment type="caution">
    <text evidence="3">The sequence shown here is derived from an EMBL/GenBank/DDBJ whole genome shotgun (WGS) entry which is preliminary data.</text>
</comment>
<accession>A0A498JZC1</accession>
<protein>
    <recommendedName>
        <fullName evidence="2">OCRE domain-containing protein</fullName>
    </recommendedName>
</protein>
<feature type="compositionally biased region" description="Basic residues" evidence="1">
    <location>
        <begin position="22"/>
        <end position="33"/>
    </location>
</feature>
<dbReference type="Pfam" id="PF17780">
    <property type="entry name" value="OCRE"/>
    <property type="match status" value="1"/>
</dbReference>
<keyword evidence="4" id="KW-1185">Reference proteome</keyword>
<dbReference type="PANTHER" id="PTHR13138:SF3">
    <property type="entry name" value="CD2 ANTIGEN CYTOPLASMIC TAIL-BINDING PROTEIN 2"/>
    <property type="match status" value="1"/>
</dbReference>
<dbReference type="InterPro" id="IPR039905">
    <property type="entry name" value="CD2BP2/Lin1"/>
</dbReference>
<name>A0A498JZC1_MALDO</name>
<evidence type="ECO:0000256" key="1">
    <source>
        <dbReference type="SAM" id="MobiDB-lite"/>
    </source>
</evidence>
<dbReference type="InterPro" id="IPR041591">
    <property type="entry name" value="OCRE"/>
</dbReference>
<reference evidence="3 4" key="1">
    <citation type="submission" date="2018-10" db="EMBL/GenBank/DDBJ databases">
        <title>A high-quality apple genome assembly.</title>
        <authorList>
            <person name="Hu J."/>
        </authorList>
    </citation>
    <scope>NUCLEOTIDE SEQUENCE [LARGE SCALE GENOMIC DNA]</scope>
    <source>
        <strain evidence="4">cv. HFTH1</strain>
        <tissue evidence="3">Young leaf</tissue>
    </source>
</reference>
<evidence type="ECO:0000313" key="4">
    <source>
        <dbReference type="Proteomes" id="UP000290289"/>
    </source>
</evidence>
<dbReference type="STRING" id="3750.A0A498JZC1"/>